<organism evidence="2 3">
    <name type="scientific">Phytophthora rubi</name>
    <dbReference type="NCBI Taxonomy" id="129364"/>
    <lineage>
        <taxon>Eukaryota</taxon>
        <taxon>Sar</taxon>
        <taxon>Stramenopiles</taxon>
        <taxon>Oomycota</taxon>
        <taxon>Peronosporomycetes</taxon>
        <taxon>Peronosporales</taxon>
        <taxon>Peronosporaceae</taxon>
        <taxon>Phytophthora</taxon>
    </lineage>
</organism>
<reference evidence="2 3" key="1">
    <citation type="submission" date="2018-09" db="EMBL/GenBank/DDBJ databases">
        <title>Genomic investigation of the strawberry pathogen Phytophthora fragariae indicates pathogenicity is determined by transcriptional variation in three key races.</title>
        <authorList>
            <person name="Adams T.M."/>
            <person name="Armitage A.D."/>
            <person name="Sobczyk M.K."/>
            <person name="Bates H.J."/>
            <person name="Dunwell J.M."/>
            <person name="Nellist C.F."/>
            <person name="Harrison R.J."/>
        </authorList>
    </citation>
    <scope>NUCLEOTIDE SEQUENCE [LARGE SCALE GENOMIC DNA]</scope>
    <source>
        <strain evidence="2 3">SCRP324</strain>
    </source>
</reference>
<gene>
    <name evidence="2" type="ORF">PR002_g32361</name>
</gene>
<accession>A0A6A3GAM0</accession>
<feature type="region of interest" description="Disordered" evidence="1">
    <location>
        <begin position="1"/>
        <end position="126"/>
    </location>
</feature>
<dbReference type="AlphaFoldDB" id="A0A6A3GAM0"/>
<evidence type="ECO:0000256" key="1">
    <source>
        <dbReference type="SAM" id="MobiDB-lite"/>
    </source>
</evidence>
<feature type="compositionally biased region" description="Low complexity" evidence="1">
    <location>
        <begin position="101"/>
        <end position="110"/>
    </location>
</feature>
<feature type="compositionally biased region" description="Basic and acidic residues" evidence="1">
    <location>
        <begin position="38"/>
        <end position="48"/>
    </location>
</feature>
<name>A0A6A3GAM0_9STRA</name>
<feature type="compositionally biased region" description="Low complexity" evidence="1">
    <location>
        <begin position="60"/>
        <end position="81"/>
    </location>
</feature>
<dbReference type="Proteomes" id="UP000435112">
    <property type="component" value="Unassembled WGS sequence"/>
</dbReference>
<dbReference type="EMBL" id="QXFU01010532">
    <property type="protein sequence ID" value="KAE8953507.1"/>
    <property type="molecule type" value="Genomic_DNA"/>
</dbReference>
<evidence type="ECO:0000313" key="3">
    <source>
        <dbReference type="Proteomes" id="UP000435112"/>
    </source>
</evidence>
<sequence length="153" mass="15353">MPVRWLIDARTESRSNGGRATWIDDTEGAPEGASEGLIDARKASRSNEGRATWIDDTEGLPEGAPPEGASEAASEGASEGARVMGAHAAGPAKATDSVLEGRSSAWGRAARAPRRADGSPPSEQAVSARALAFAAASTVDGVGDPAGATGAEV</sequence>
<evidence type="ECO:0000313" key="2">
    <source>
        <dbReference type="EMBL" id="KAE8953507.1"/>
    </source>
</evidence>
<protein>
    <submittedName>
        <fullName evidence="2">Uncharacterized protein</fullName>
    </submittedName>
</protein>
<proteinExistence type="predicted"/>
<comment type="caution">
    <text evidence="2">The sequence shown here is derived from an EMBL/GenBank/DDBJ whole genome shotgun (WGS) entry which is preliminary data.</text>
</comment>